<name>A0A8I0MUI1_9GAMM</name>
<dbReference type="InterPro" id="IPR038228">
    <property type="entry name" value="Syd_sf"/>
</dbReference>
<protein>
    <recommendedName>
        <fullName evidence="4">Protein Syd</fullName>
    </recommendedName>
</protein>
<evidence type="ECO:0000256" key="1">
    <source>
        <dbReference type="ARBA" id="ARBA00022475"/>
    </source>
</evidence>
<keyword evidence="6" id="KW-1185">Reference proteome</keyword>
<gene>
    <name evidence="4 5" type="primary">syd</name>
    <name evidence="5" type="ORF">PPEP_a0630</name>
</gene>
<evidence type="ECO:0000256" key="3">
    <source>
        <dbReference type="ARBA" id="ARBA00023136"/>
    </source>
</evidence>
<dbReference type="NCBIfam" id="NF003439">
    <property type="entry name" value="PRK04968.1"/>
    <property type="match status" value="1"/>
</dbReference>
<dbReference type="RefSeq" id="WP_147389674.1">
    <property type="nucleotide sequence ID" value="NZ_AQHF01000020.1"/>
</dbReference>
<evidence type="ECO:0000313" key="6">
    <source>
        <dbReference type="Proteomes" id="UP000660708"/>
    </source>
</evidence>
<comment type="function">
    <text evidence="4">Interacts with the SecY protein in vivo. May bind preferentially to an uncomplexed state of SecY, thus functioning either as a chelating agent for excess SecY in the cell or as a regulatory factor that negatively controls the translocase function.</text>
</comment>
<dbReference type="Pfam" id="PF07348">
    <property type="entry name" value="Syd"/>
    <property type="match status" value="1"/>
</dbReference>
<proteinExistence type="inferred from homology"/>
<keyword evidence="3 4" id="KW-0472">Membrane</keyword>
<dbReference type="GO" id="GO:0009898">
    <property type="term" value="C:cytoplasmic side of plasma membrane"/>
    <property type="evidence" value="ECO:0007669"/>
    <property type="project" value="InterPro"/>
</dbReference>
<dbReference type="Proteomes" id="UP000660708">
    <property type="component" value="Unassembled WGS sequence"/>
</dbReference>
<comment type="caution">
    <text evidence="5">The sequence shown here is derived from an EMBL/GenBank/DDBJ whole genome shotgun (WGS) entry which is preliminary data.</text>
</comment>
<dbReference type="EMBL" id="AQHF01000020">
    <property type="protein sequence ID" value="MBE0345698.1"/>
    <property type="molecule type" value="Genomic_DNA"/>
</dbReference>
<reference evidence="5 6" key="1">
    <citation type="submission" date="2015-06" db="EMBL/GenBank/DDBJ databases">
        <title>Genome sequence of Pseudoalteromonas peptidolytica.</title>
        <authorList>
            <person name="Xie B.-B."/>
            <person name="Rong J.-C."/>
            <person name="Qin Q.-L."/>
            <person name="Zhang Y.-Z."/>
        </authorList>
    </citation>
    <scope>NUCLEOTIDE SEQUENCE [LARGE SCALE GENOMIC DNA]</scope>
    <source>
        <strain evidence="5 6">F12-50-A1</strain>
    </source>
</reference>
<keyword evidence="1 4" id="KW-1003">Cell membrane</keyword>
<comment type="subcellular location">
    <subcellularLocation>
        <location evidence="4">Cell inner membrane</location>
        <topology evidence="4">Peripheral membrane protein</topology>
        <orientation evidence="4">Cytoplasmic side</orientation>
    </subcellularLocation>
    <text evidence="4">Loosely associated with the cytoplasmic side of the inner membrane, probably via SecY.</text>
</comment>
<dbReference type="InterPro" id="IPR009948">
    <property type="entry name" value="Syd"/>
</dbReference>
<keyword evidence="2 4" id="KW-0997">Cell inner membrane</keyword>
<organism evidence="5 6">
    <name type="scientific">Pseudoalteromonas peptidolytica F12-50-A1</name>
    <dbReference type="NCBI Taxonomy" id="1315280"/>
    <lineage>
        <taxon>Bacteria</taxon>
        <taxon>Pseudomonadati</taxon>
        <taxon>Pseudomonadota</taxon>
        <taxon>Gammaproteobacteria</taxon>
        <taxon>Alteromonadales</taxon>
        <taxon>Pseudoalteromonadaceae</taxon>
        <taxon>Pseudoalteromonas</taxon>
    </lineage>
</organism>
<dbReference type="CDD" id="cd16323">
    <property type="entry name" value="Syd"/>
    <property type="match status" value="1"/>
</dbReference>
<dbReference type="HAMAP" id="MF_01104">
    <property type="entry name" value="Syd"/>
    <property type="match status" value="1"/>
</dbReference>
<evidence type="ECO:0000256" key="2">
    <source>
        <dbReference type="ARBA" id="ARBA00022519"/>
    </source>
</evidence>
<dbReference type="AlphaFoldDB" id="A0A8I0MUI1"/>
<evidence type="ECO:0000256" key="4">
    <source>
        <dbReference type="HAMAP-Rule" id="MF_01104"/>
    </source>
</evidence>
<accession>A0A8I0MUI1</accession>
<evidence type="ECO:0000313" key="5">
    <source>
        <dbReference type="EMBL" id="MBE0345698.1"/>
    </source>
</evidence>
<dbReference type="Gene3D" id="3.40.1580.20">
    <property type="entry name" value="Syd protein"/>
    <property type="match status" value="1"/>
</dbReference>
<comment type="similarity">
    <text evidence="4">Belongs to the Syd family.</text>
</comment>
<sequence>MTQPVNMACLHQAHADYYQRTVKALPSTEYDEAWPSPCEQGEPNKLNEINWQAVERNPKGTFDELANALETQFPDGLNTLYGDFFSGNITAFIDGKKIELLQAWNADDFDRLQQNITGHILMKRRLKQPDTVFIGLTEADDLLVSVDVSTGQVGLEFVGKKQHHVLADSIAEFVDCLIANYPE</sequence>